<name>A0A396I733_MEDTR</name>
<comment type="caution">
    <text evidence="2">The sequence shown here is derived from an EMBL/GenBank/DDBJ whole genome shotgun (WGS) entry which is preliminary data.</text>
</comment>
<protein>
    <submittedName>
        <fullName evidence="2">Uncharacterized protein</fullName>
    </submittedName>
</protein>
<evidence type="ECO:0000313" key="2">
    <source>
        <dbReference type="EMBL" id="RHN60523.1"/>
    </source>
</evidence>
<feature type="compositionally biased region" description="Polar residues" evidence="1">
    <location>
        <begin position="171"/>
        <end position="182"/>
    </location>
</feature>
<accession>A0A396I733</accession>
<evidence type="ECO:0000256" key="1">
    <source>
        <dbReference type="SAM" id="MobiDB-lite"/>
    </source>
</evidence>
<sequence length="419" mass="46027">MEDLFQKFFTNEQLDIETDKVINGKTLKNMSLIAKDAYTKLNTNLKESNAMSILMEDFPPICKQDPLDVQMNFIKDHFATTGKKIRLEDVPETIYGGALPVAKSRKTKRKALTKDEYLGDASEQPAKNAKKAKKEKAAVQENIVGSTIPTIQEEVEDLEPAKILPKRTRSGKSAASSQSALDQPSFPKKKRRQAIRKLKVADYVMEEEDNIAAATDLVTRELEKKKDEDAATLQKVLELAQEIEVPASSIAREDVGAYAQEVTKAAKVVQELVATEAGSLLMASVEGVQEENAGCSEADTAEASKGNSDSLHSAEIINIESSTTSTSHSTSISTSSTSLDLDNVPLGRIYTTLNKGISPSTKLHKETTDKIPYEPICPTILNKIGEMSEMRNKVCERLLVDHPFQPPMIKPLSFVPDDA</sequence>
<evidence type="ECO:0000313" key="3">
    <source>
        <dbReference type="Proteomes" id="UP000265566"/>
    </source>
</evidence>
<dbReference type="Gramene" id="rna22844">
    <property type="protein sequence ID" value="RHN60523.1"/>
    <property type="gene ID" value="gene22844"/>
</dbReference>
<reference evidence="3" key="1">
    <citation type="journal article" date="2018" name="Nat. Plants">
        <title>Whole-genome landscape of Medicago truncatula symbiotic genes.</title>
        <authorList>
            <person name="Pecrix Y."/>
            <person name="Staton S.E."/>
            <person name="Sallet E."/>
            <person name="Lelandais-Briere C."/>
            <person name="Moreau S."/>
            <person name="Carrere S."/>
            <person name="Blein T."/>
            <person name="Jardinaud M.F."/>
            <person name="Latrasse D."/>
            <person name="Zouine M."/>
            <person name="Zahm M."/>
            <person name="Kreplak J."/>
            <person name="Mayjonade B."/>
            <person name="Satge C."/>
            <person name="Perez M."/>
            <person name="Cauet S."/>
            <person name="Marande W."/>
            <person name="Chantry-Darmon C."/>
            <person name="Lopez-Roques C."/>
            <person name="Bouchez O."/>
            <person name="Berard A."/>
            <person name="Debelle F."/>
            <person name="Munos S."/>
            <person name="Bendahmane A."/>
            <person name="Berges H."/>
            <person name="Niebel A."/>
            <person name="Buitink J."/>
            <person name="Frugier F."/>
            <person name="Benhamed M."/>
            <person name="Crespi M."/>
            <person name="Gouzy J."/>
            <person name="Gamas P."/>
        </authorList>
    </citation>
    <scope>NUCLEOTIDE SEQUENCE [LARGE SCALE GENOMIC DNA]</scope>
    <source>
        <strain evidence="3">cv. Jemalong A17</strain>
    </source>
</reference>
<feature type="region of interest" description="Disordered" evidence="1">
    <location>
        <begin position="159"/>
        <end position="190"/>
    </location>
</feature>
<gene>
    <name evidence="2" type="ORF">MtrunA17_Chr4g0026751</name>
</gene>
<organism evidence="2 3">
    <name type="scientific">Medicago truncatula</name>
    <name type="common">Barrel medic</name>
    <name type="synonym">Medicago tribuloides</name>
    <dbReference type="NCBI Taxonomy" id="3880"/>
    <lineage>
        <taxon>Eukaryota</taxon>
        <taxon>Viridiplantae</taxon>
        <taxon>Streptophyta</taxon>
        <taxon>Embryophyta</taxon>
        <taxon>Tracheophyta</taxon>
        <taxon>Spermatophyta</taxon>
        <taxon>Magnoliopsida</taxon>
        <taxon>eudicotyledons</taxon>
        <taxon>Gunneridae</taxon>
        <taxon>Pentapetalae</taxon>
        <taxon>rosids</taxon>
        <taxon>fabids</taxon>
        <taxon>Fabales</taxon>
        <taxon>Fabaceae</taxon>
        <taxon>Papilionoideae</taxon>
        <taxon>50 kb inversion clade</taxon>
        <taxon>NPAAA clade</taxon>
        <taxon>Hologalegina</taxon>
        <taxon>IRL clade</taxon>
        <taxon>Trifolieae</taxon>
        <taxon>Medicago</taxon>
    </lineage>
</organism>
<dbReference type="Proteomes" id="UP000265566">
    <property type="component" value="Chromosome 4"/>
</dbReference>
<proteinExistence type="predicted"/>
<dbReference type="EMBL" id="PSQE01000004">
    <property type="protein sequence ID" value="RHN60523.1"/>
    <property type="molecule type" value="Genomic_DNA"/>
</dbReference>
<dbReference type="AlphaFoldDB" id="A0A396I733"/>